<organism evidence="1 2">
    <name type="scientific">Curvularia kusanoi</name>
    <name type="common">Cochliobolus kusanoi</name>
    <dbReference type="NCBI Taxonomy" id="90978"/>
    <lineage>
        <taxon>Eukaryota</taxon>
        <taxon>Fungi</taxon>
        <taxon>Dikarya</taxon>
        <taxon>Ascomycota</taxon>
        <taxon>Pezizomycotina</taxon>
        <taxon>Dothideomycetes</taxon>
        <taxon>Pleosporomycetidae</taxon>
        <taxon>Pleosporales</taxon>
        <taxon>Pleosporineae</taxon>
        <taxon>Pleosporaceae</taxon>
        <taxon>Curvularia</taxon>
    </lineage>
</organism>
<reference evidence="1" key="1">
    <citation type="submission" date="2019-04" db="EMBL/GenBank/DDBJ databases">
        <title>Sequencing of skin fungus with MAO and IRED activity.</title>
        <authorList>
            <person name="Marsaioli A.J."/>
            <person name="Bonatto J.M.C."/>
            <person name="Reis Junior O."/>
        </authorList>
    </citation>
    <scope>NUCLEOTIDE SEQUENCE</scope>
    <source>
        <strain evidence="1">30M1</strain>
    </source>
</reference>
<dbReference type="EMBL" id="SWKU01000043">
    <property type="protein sequence ID" value="KAF2994191.1"/>
    <property type="molecule type" value="Genomic_DNA"/>
</dbReference>
<dbReference type="AlphaFoldDB" id="A0A9P4T580"/>
<dbReference type="Proteomes" id="UP000801428">
    <property type="component" value="Unassembled WGS sequence"/>
</dbReference>
<name>A0A9P4T580_CURKU</name>
<proteinExistence type="predicted"/>
<accession>A0A9P4T580</accession>
<protein>
    <submittedName>
        <fullName evidence="1">Uncharacterized protein</fullName>
    </submittedName>
</protein>
<keyword evidence="2" id="KW-1185">Reference proteome</keyword>
<evidence type="ECO:0000313" key="1">
    <source>
        <dbReference type="EMBL" id="KAF2994191.1"/>
    </source>
</evidence>
<comment type="caution">
    <text evidence="1">The sequence shown here is derived from an EMBL/GenBank/DDBJ whole genome shotgun (WGS) entry which is preliminary data.</text>
</comment>
<evidence type="ECO:0000313" key="2">
    <source>
        <dbReference type="Proteomes" id="UP000801428"/>
    </source>
</evidence>
<gene>
    <name evidence="1" type="ORF">E8E13_002426</name>
</gene>
<sequence>MANVALPSRIQQASILVLWREYGLQSDGSFFNIGGNLSLVFLNNEQNEHFTNHLRMARGIQPTTLQEMIRDFEELAPSMGIERCSIGSPSSHVASDYSNVPMSAGTQASNYGTVPSPASAPTPTPAVLPGSAGLKATATVPVNVALPITAASPTPAFIPLAEIRPARKRPIAPQCINESGDGRRKSVRCPGDKGQGQCFVGKKKLWTARVDFEAHFEDKHMPSYETTTGISRCDCCGETFPTATRRGKDAFTKHTWARLRAEKQWDT</sequence>